<feature type="domain" description="Glycosyltransferase 2-like" evidence="4">
    <location>
        <begin position="6"/>
        <end position="176"/>
    </location>
</feature>
<dbReference type="GO" id="GO:0016757">
    <property type="term" value="F:glycosyltransferase activity"/>
    <property type="evidence" value="ECO:0007669"/>
    <property type="project" value="UniProtKB-KW"/>
</dbReference>
<reference evidence="5 6" key="1">
    <citation type="journal article" date="2016" name="Nat. Commun.">
        <title>Thousands of microbial genomes shed light on interconnected biogeochemical processes in an aquifer system.</title>
        <authorList>
            <person name="Anantharaman K."/>
            <person name="Brown C.T."/>
            <person name="Hug L.A."/>
            <person name="Sharon I."/>
            <person name="Castelle C.J."/>
            <person name="Probst A.J."/>
            <person name="Thomas B.C."/>
            <person name="Singh A."/>
            <person name="Wilkins M.J."/>
            <person name="Karaoz U."/>
            <person name="Brodie E.L."/>
            <person name="Williams K.H."/>
            <person name="Hubbard S.S."/>
            <person name="Banfield J.F."/>
        </authorList>
    </citation>
    <scope>NUCLEOTIDE SEQUENCE [LARGE SCALE GENOMIC DNA]</scope>
</reference>
<protein>
    <recommendedName>
        <fullName evidence="4">Glycosyltransferase 2-like domain-containing protein</fullName>
    </recommendedName>
</protein>
<evidence type="ECO:0000256" key="2">
    <source>
        <dbReference type="ARBA" id="ARBA00022676"/>
    </source>
</evidence>
<dbReference type="PANTHER" id="PTHR43179">
    <property type="entry name" value="RHAMNOSYLTRANSFERASE WBBL"/>
    <property type="match status" value="1"/>
</dbReference>
<proteinExistence type="inferred from homology"/>
<dbReference type="SUPFAM" id="SSF53448">
    <property type="entry name" value="Nucleotide-diphospho-sugar transferases"/>
    <property type="match status" value="1"/>
</dbReference>
<dbReference type="PANTHER" id="PTHR43179:SF12">
    <property type="entry name" value="GALACTOFURANOSYLTRANSFERASE GLFT2"/>
    <property type="match status" value="1"/>
</dbReference>
<dbReference type="CDD" id="cd04186">
    <property type="entry name" value="GT_2_like_c"/>
    <property type="match status" value="1"/>
</dbReference>
<comment type="caution">
    <text evidence="5">The sequence shown here is derived from an EMBL/GenBank/DDBJ whole genome shotgun (WGS) entry which is preliminary data.</text>
</comment>
<dbReference type="InterPro" id="IPR001173">
    <property type="entry name" value="Glyco_trans_2-like"/>
</dbReference>
<dbReference type="Proteomes" id="UP000177328">
    <property type="component" value="Unassembled WGS sequence"/>
</dbReference>
<keyword evidence="3" id="KW-0808">Transferase</keyword>
<evidence type="ECO:0000259" key="4">
    <source>
        <dbReference type="Pfam" id="PF00535"/>
    </source>
</evidence>
<dbReference type="Pfam" id="PF00535">
    <property type="entry name" value="Glycos_transf_2"/>
    <property type="match status" value="1"/>
</dbReference>
<evidence type="ECO:0000313" key="5">
    <source>
        <dbReference type="EMBL" id="OGE41345.1"/>
    </source>
</evidence>
<accession>A0A1F5KKM9</accession>
<gene>
    <name evidence="5" type="ORF">A3D25_02360</name>
</gene>
<dbReference type="AlphaFoldDB" id="A0A1F5KKM9"/>
<dbReference type="EMBL" id="MFDD01000002">
    <property type="protein sequence ID" value="OGE41345.1"/>
    <property type="molecule type" value="Genomic_DNA"/>
</dbReference>
<dbReference type="InterPro" id="IPR029044">
    <property type="entry name" value="Nucleotide-diphossugar_trans"/>
</dbReference>
<sequence length="282" mass="31691">MEKVAVVILNYKVKDRLLSCLHSVQDSNYKDLEIFVVDNNSGDELEQEIKESSVLHFYQSGANLGYTGGNNIGIKAALAAGAAYILVLNPDTLINPDTITLLLSGLKENQAGIVGPKIYFANSQKIWFAGGMMDEANVLGSHRGVNEQDRGQYDTPQEIDYATGAALFVKREVFTEIGLFDERFFLYYEDSDFCKRARMKGFKIFYIPTASLYHANASSTGLGSTLQDYYITRNRLLYAAKFLSIRTQFALFREALRNLGSPIRRRAWLDFVFGRFGGTFVK</sequence>
<comment type="similarity">
    <text evidence="1">Belongs to the glycosyltransferase 2 family.</text>
</comment>
<evidence type="ECO:0000256" key="3">
    <source>
        <dbReference type="ARBA" id="ARBA00022679"/>
    </source>
</evidence>
<keyword evidence="2" id="KW-0328">Glycosyltransferase</keyword>
<evidence type="ECO:0000313" key="6">
    <source>
        <dbReference type="Proteomes" id="UP000177328"/>
    </source>
</evidence>
<organism evidence="5 6">
    <name type="scientific">Candidatus Daviesbacteria bacterium RIFCSPHIGHO2_02_FULL_43_12</name>
    <dbReference type="NCBI Taxonomy" id="1797776"/>
    <lineage>
        <taxon>Bacteria</taxon>
        <taxon>Candidatus Daviesiibacteriota</taxon>
    </lineage>
</organism>
<dbReference type="Gene3D" id="3.90.550.10">
    <property type="entry name" value="Spore Coat Polysaccharide Biosynthesis Protein SpsA, Chain A"/>
    <property type="match status" value="1"/>
</dbReference>
<name>A0A1F5KKM9_9BACT</name>
<evidence type="ECO:0000256" key="1">
    <source>
        <dbReference type="ARBA" id="ARBA00006739"/>
    </source>
</evidence>